<dbReference type="Proteomes" id="UP000778970">
    <property type="component" value="Unassembled WGS sequence"/>
</dbReference>
<organism evidence="2 3">
    <name type="scientific">Rhodovibrio salinarum</name>
    <dbReference type="NCBI Taxonomy" id="1087"/>
    <lineage>
        <taxon>Bacteria</taxon>
        <taxon>Pseudomonadati</taxon>
        <taxon>Pseudomonadota</taxon>
        <taxon>Alphaproteobacteria</taxon>
        <taxon>Rhodospirillales</taxon>
        <taxon>Rhodovibrionaceae</taxon>
        <taxon>Rhodovibrio</taxon>
    </lineage>
</organism>
<accession>A0A934V059</accession>
<evidence type="ECO:0000313" key="2">
    <source>
        <dbReference type="EMBL" id="MBK1697109.1"/>
    </source>
</evidence>
<dbReference type="InterPro" id="IPR029062">
    <property type="entry name" value="Class_I_gatase-like"/>
</dbReference>
<dbReference type="InterPro" id="IPR044992">
    <property type="entry name" value="ChyE-like"/>
</dbReference>
<proteinExistence type="predicted"/>
<keyword evidence="2" id="KW-0315">Glutamine amidotransferase</keyword>
<comment type="caution">
    <text evidence="2">The sequence shown here is derived from an EMBL/GenBank/DDBJ whole genome shotgun (WGS) entry which is preliminary data.</text>
</comment>
<dbReference type="PANTHER" id="PTHR42695:SF5">
    <property type="entry name" value="GLUTAMINE AMIDOTRANSFERASE YLR126C-RELATED"/>
    <property type="match status" value="1"/>
</dbReference>
<gene>
    <name evidence="2" type="ORF">CKO21_07595</name>
</gene>
<feature type="domain" description="Glutamine amidotransferase" evidence="1">
    <location>
        <begin position="23"/>
        <end position="184"/>
    </location>
</feature>
<dbReference type="Gene3D" id="3.40.50.880">
    <property type="match status" value="1"/>
</dbReference>
<dbReference type="PANTHER" id="PTHR42695">
    <property type="entry name" value="GLUTAMINE AMIDOTRANSFERASE YLR126C-RELATED"/>
    <property type="match status" value="1"/>
</dbReference>
<keyword evidence="3" id="KW-1185">Reference proteome</keyword>
<evidence type="ECO:0000313" key="3">
    <source>
        <dbReference type="Proteomes" id="UP000778970"/>
    </source>
</evidence>
<dbReference type="NCBIfam" id="NF005458">
    <property type="entry name" value="PRK07053.1"/>
    <property type="match status" value="1"/>
</dbReference>
<protein>
    <submittedName>
        <fullName evidence="2">Glutamine amidotransferase</fullName>
    </submittedName>
</protein>
<dbReference type="GO" id="GO:0005829">
    <property type="term" value="C:cytosol"/>
    <property type="evidence" value="ECO:0007669"/>
    <property type="project" value="TreeGrafter"/>
</dbReference>
<sequence>MDKAVMAIRHVHFEDLGTFEPVLCDAGYRIDYCDVGRCDLSALDPLEPDLLVVLGGPVGVRDTQAYPFLAVEQEMLKARLAANRSTFGVCLGAQQIAATLGAEVAAMPVKEIGFSPLTVSDAGLRTPLRHLEDVAVLHWHGDACVLSERVPALASTPMCSSQAFALGANVMGVQFHPEARVEDRLEHWLIGHAAELAANGVDPAVLRQQAARHGKALRCAGQAMFSEWLAELQL</sequence>
<dbReference type="RefSeq" id="WP_027287512.1">
    <property type="nucleotide sequence ID" value="NZ_NRRE01000020.1"/>
</dbReference>
<name>A0A934V059_9PROT</name>
<dbReference type="EMBL" id="NRRE01000020">
    <property type="protein sequence ID" value="MBK1697109.1"/>
    <property type="molecule type" value="Genomic_DNA"/>
</dbReference>
<dbReference type="SUPFAM" id="SSF52317">
    <property type="entry name" value="Class I glutamine amidotransferase-like"/>
    <property type="match status" value="1"/>
</dbReference>
<reference evidence="2" key="2">
    <citation type="journal article" date="2020" name="Microorganisms">
        <title>Osmotic Adaptation and Compatible Solute Biosynthesis of Phototrophic Bacteria as Revealed from Genome Analyses.</title>
        <authorList>
            <person name="Imhoff J.F."/>
            <person name="Rahn T."/>
            <person name="Kunzel S."/>
            <person name="Keller A."/>
            <person name="Neulinger S.C."/>
        </authorList>
    </citation>
    <scope>NUCLEOTIDE SEQUENCE</scope>
    <source>
        <strain evidence="2">DSM 9154</strain>
    </source>
</reference>
<dbReference type="InterPro" id="IPR017926">
    <property type="entry name" value="GATASE"/>
</dbReference>
<evidence type="ECO:0000259" key="1">
    <source>
        <dbReference type="Pfam" id="PF00117"/>
    </source>
</evidence>
<dbReference type="PROSITE" id="PS51273">
    <property type="entry name" value="GATASE_TYPE_1"/>
    <property type="match status" value="1"/>
</dbReference>
<dbReference type="Pfam" id="PF00117">
    <property type="entry name" value="GATase"/>
    <property type="match status" value="1"/>
</dbReference>
<reference evidence="2" key="1">
    <citation type="submission" date="2017-08" db="EMBL/GenBank/DDBJ databases">
        <authorList>
            <person name="Imhoff J.F."/>
            <person name="Rahn T."/>
            <person name="Kuenzel S."/>
            <person name="Neulinger S.C."/>
        </authorList>
    </citation>
    <scope>NUCLEOTIDE SEQUENCE</scope>
    <source>
        <strain evidence="2">DSM 9154</strain>
    </source>
</reference>
<dbReference type="AlphaFoldDB" id="A0A934V059"/>
<dbReference type="CDD" id="cd01741">
    <property type="entry name" value="GATase1_1"/>
    <property type="match status" value="1"/>
</dbReference>